<evidence type="ECO:0000313" key="2">
    <source>
        <dbReference type="EMBL" id="TPE53944.1"/>
    </source>
</evidence>
<dbReference type="Proteomes" id="UP000319255">
    <property type="component" value="Unassembled WGS sequence"/>
</dbReference>
<reference evidence="2 3" key="1">
    <citation type="submission" date="2019-06" db="EMBL/GenBank/DDBJ databases">
        <title>A novel bacterium of genus Amaricoccus, isolated from marine sediment.</title>
        <authorList>
            <person name="Huang H."/>
            <person name="Mo K."/>
            <person name="Hu Y."/>
        </authorList>
    </citation>
    <scope>NUCLEOTIDE SEQUENCE [LARGE SCALE GENOMIC DNA]</scope>
    <source>
        <strain evidence="2 3">HB172011</strain>
    </source>
</reference>
<accession>A0A501WZN8</accession>
<dbReference type="EMBL" id="VFRP01000001">
    <property type="protein sequence ID" value="TPE53944.1"/>
    <property type="molecule type" value="Genomic_DNA"/>
</dbReference>
<evidence type="ECO:0000256" key="1">
    <source>
        <dbReference type="SAM" id="MobiDB-lite"/>
    </source>
</evidence>
<dbReference type="AlphaFoldDB" id="A0A501WZN8"/>
<protein>
    <submittedName>
        <fullName evidence="2">Uncharacterized protein</fullName>
    </submittedName>
</protein>
<organism evidence="2 3">
    <name type="scientific">Amaricoccus solimangrovi</name>
    <dbReference type="NCBI Taxonomy" id="2589815"/>
    <lineage>
        <taxon>Bacteria</taxon>
        <taxon>Pseudomonadati</taxon>
        <taxon>Pseudomonadota</taxon>
        <taxon>Alphaproteobacteria</taxon>
        <taxon>Rhodobacterales</taxon>
        <taxon>Paracoccaceae</taxon>
        <taxon>Amaricoccus</taxon>
    </lineage>
</organism>
<keyword evidence="3" id="KW-1185">Reference proteome</keyword>
<comment type="caution">
    <text evidence="2">The sequence shown here is derived from an EMBL/GenBank/DDBJ whole genome shotgun (WGS) entry which is preliminary data.</text>
</comment>
<gene>
    <name evidence="2" type="ORF">FJM51_01330</name>
</gene>
<name>A0A501WZN8_9RHOB</name>
<sequence length="65" mass="7075">MRRNPRSCAASGGGVFALVPGRARRYPLRRCPGRNDRPAPCRIPTPPSASRRPPPTRKSAPPSRS</sequence>
<proteinExistence type="predicted"/>
<feature type="region of interest" description="Disordered" evidence="1">
    <location>
        <begin position="28"/>
        <end position="65"/>
    </location>
</feature>
<evidence type="ECO:0000313" key="3">
    <source>
        <dbReference type="Proteomes" id="UP000319255"/>
    </source>
</evidence>